<comment type="caution">
    <text evidence="1">The sequence shown here is derived from an EMBL/GenBank/DDBJ whole genome shotgun (WGS) entry which is preliminary data.</text>
</comment>
<sequence>MQDCKPISTPFPTNVKLSFKMSPSSKKERMEMSRVPYASAVGSLMFVMICTRPDIAHAVGVASQYMAELGREHWEAVKRILRYIKGTSDVALFLGDSDLIVNGYVNSDYTGDLDRSKSTIGYVFTLSGETVSWGSKLQSVVAMSTTEAKYVAAAQASKEAVWLKTLSKIVPLSVFWSKVDFNSQIGHARNALCSACFDVEIDPKEEDHSEFRNRVFLRVSNLKGEHLLNLINKDVKFNKLDDEDDVQFVLDDFINGCIFHGENIYESFFHERVYNVAVDRRKFHLDKLASNPKYKANYVLHGFVFPLKIWALETFSNSLHWWRKSENVIPRGVAWSNGLKFEKSSYDRLFYSESSSFNKLTPSAIEMNELCVHTRVQTEVRHEVRVRTEVSRVVDKKEVHVQVVDKDDVRTRAMDEEDI</sequence>
<reference evidence="1" key="2">
    <citation type="submission" date="2022-01" db="EMBL/GenBank/DDBJ databases">
        <authorList>
            <person name="Yamashiro T."/>
            <person name="Shiraishi A."/>
            <person name="Satake H."/>
            <person name="Nakayama K."/>
        </authorList>
    </citation>
    <scope>NUCLEOTIDE SEQUENCE</scope>
</reference>
<gene>
    <name evidence="1" type="ORF">Tco_1125665</name>
</gene>
<accession>A0ABQ5JAZ6</accession>
<dbReference type="CDD" id="cd09272">
    <property type="entry name" value="RNase_HI_RT_Ty1"/>
    <property type="match status" value="1"/>
</dbReference>
<evidence type="ECO:0000313" key="1">
    <source>
        <dbReference type="EMBL" id="GJU09235.1"/>
    </source>
</evidence>
<name>A0ABQ5JAZ6_9ASTR</name>
<dbReference type="EMBL" id="BQNB010021709">
    <property type="protein sequence ID" value="GJU09235.1"/>
    <property type="molecule type" value="Genomic_DNA"/>
</dbReference>
<dbReference type="PANTHER" id="PTHR11439">
    <property type="entry name" value="GAG-POL-RELATED RETROTRANSPOSON"/>
    <property type="match status" value="1"/>
</dbReference>
<organism evidence="1 2">
    <name type="scientific">Tanacetum coccineum</name>
    <dbReference type="NCBI Taxonomy" id="301880"/>
    <lineage>
        <taxon>Eukaryota</taxon>
        <taxon>Viridiplantae</taxon>
        <taxon>Streptophyta</taxon>
        <taxon>Embryophyta</taxon>
        <taxon>Tracheophyta</taxon>
        <taxon>Spermatophyta</taxon>
        <taxon>Magnoliopsida</taxon>
        <taxon>eudicotyledons</taxon>
        <taxon>Gunneridae</taxon>
        <taxon>Pentapetalae</taxon>
        <taxon>asterids</taxon>
        <taxon>campanulids</taxon>
        <taxon>Asterales</taxon>
        <taxon>Asteraceae</taxon>
        <taxon>Asteroideae</taxon>
        <taxon>Anthemideae</taxon>
        <taxon>Anthemidinae</taxon>
        <taxon>Tanacetum</taxon>
    </lineage>
</organism>
<evidence type="ECO:0008006" key="3">
    <source>
        <dbReference type="Google" id="ProtNLM"/>
    </source>
</evidence>
<protein>
    <recommendedName>
        <fullName evidence="3">Retrovirus-related Pol polyprotein from transposon TNT 1-94</fullName>
    </recommendedName>
</protein>
<reference evidence="1" key="1">
    <citation type="journal article" date="2022" name="Int. J. Mol. Sci.">
        <title>Draft Genome of Tanacetum Coccineum: Genomic Comparison of Closely Related Tanacetum-Family Plants.</title>
        <authorList>
            <person name="Yamashiro T."/>
            <person name="Shiraishi A."/>
            <person name="Nakayama K."/>
            <person name="Satake H."/>
        </authorList>
    </citation>
    <scope>NUCLEOTIDE SEQUENCE</scope>
</reference>
<proteinExistence type="predicted"/>
<evidence type="ECO:0000313" key="2">
    <source>
        <dbReference type="Proteomes" id="UP001151760"/>
    </source>
</evidence>
<dbReference type="Proteomes" id="UP001151760">
    <property type="component" value="Unassembled WGS sequence"/>
</dbReference>
<keyword evidence="2" id="KW-1185">Reference proteome</keyword>